<evidence type="ECO:0000256" key="4">
    <source>
        <dbReference type="ARBA" id="ARBA00011738"/>
    </source>
</evidence>
<comment type="catalytic activity">
    <reaction evidence="11">
        <text>N(6)-(pyridoxal phosphate)-L-lysyl-[4-amino-5-hydroxymethyl-2-methylpyrimidine phosphate synthase] + L-histidyl-[4-amino-5-hydroxymethyl-2-methylpyrimidine phosphate synthase] + 2 Fe(3+) + 4 H2O = L-lysyl-[4-amino-5-hydroxymethyl-2-methylpyrimidine phosphate synthase] + (2S)-2-amino-5-hydroxy-4-oxopentanoyl-[4-amino-5-hydroxymethyl-2-methylpyrimidine phosphate synthase] + 4-amino-2-methyl-5-(phosphooxymethyl)pyrimidine + 3-oxopropanoate + 2 Fe(2+) + 2 H(+)</text>
        <dbReference type="Rhea" id="RHEA:65756"/>
        <dbReference type="Rhea" id="RHEA-COMP:16892"/>
        <dbReference type="Rhea" id="RHEA-COMP:16893"/>
        <dbReference type="Rhea" id="RHEA-COMP:16894"/>
        <dbReference type="Rhea" id="RHEA-COMP:16895"/>
        <dbReference type="ChEBI" id="CHEBI:15377"/>
        <dbReference type="ChEBI" id="CHEBI:15378"/>
        <dbReference type="ChEBI" id="CHEBI:29033"/>
        <dbReference type="ChEBI" id="CHEBI:29034"/>
        <dbReference type="ChEBI" id="CHEBI:29969"/>
        <dbReference type="ChEBI" id="CHEBI:29979"/>
        <dbReference type="ChEBI" id="CHEBI:33190"/>
        <dbReference type="ChEBI" id="CHEBI:58354"/>
        <dbReference type="ChEBI" id="CHEBI:143915"/>
        <dbReference type="ChEBI" id="CHEBI:157692"/>
    </reaction>
    <physiologicalReaction direction="left-to-right" evidence="11">
        <dbReference type="Rhea" id="RHEA:65757"/>
    </physiologicalReaction>
</comment>
<keyword evidence="7" id="KW-0663">Pyridoxal phosphate</keyword>
<dbReference type="InterPro" id="IPR027939">
    <property type="entry name" value="NMT1/THI5"/>
</dbReference>
<comment type="similarity">
    <text evidence="3">Belongs to the NMT1/THI5 family.</text>
</comment>
<accession>A0A846MQZ3</accession>
<evidence type="ECO:0000313" key="13">
    <source>
        <dbReference type="EMBL" id="NIK73983.1"/>
    </source>
</evidence>
<dbReference type="PANTHER" id="PTHR31528">
    <property type="entry name" value="4-AMINO-5-HYDROXYMETHYL-2-METHYLPYRIMIDINE PHOSPHATE SYNTHASE THI11-RELATED"/>
    <property type="match status" value="1"/>
</dbReference>
<dbReference type="GO" id="GO:0046872">
    <property type="term" value="F:metal ion binding"/>
    <property type="evidence" value="ECO:0007669"/>
    <property type="project" value="UniProtKB-KW"/>
</dbReference>
<organism evidence="13 14">
    <name type="scientific">Thermonema lapsum</name>
    <dbReference type="NCBI Taxonomy" id="28195"/>
    <lineage>
        <taxon>Bacteria</taxon>
        <taxon>Pseudomonadati</taxon>
        <taxon>Bacteroidota</taxon>
        <taxon>Cytophagia</taxon>
        <taxon>Cytophagales</taxon>
        <taxon>Thermonemataceae</taxon>
        <taxon>Thermonema</taxon>
    </lineage>
</organism>
<comment type="caution">
    <text evidence="13">The sequence shown here is derived from an EMBL/GenBank/DDBJ whole genome shotgun (WGS) entry which is preliminary data.</text>
</comment>
<feature type="domain" description="SsuA/THI5-like" evidence="12">
    <location>
        <begin position="18"/>
        <end position="233"/>
    </location>
</feature>
<evidence type="ECO:0000256" key="10">
    <source>
        <dbReference type="ARBA" id="ARBA00033171"/>
    </source>
</evidence>
<gene>
    <name evidence="13" type="ORF">FHS56_001496</name>
</gene>
<dbReference type="RefSeq" id="WP_166919233.1">
    <property type="nucleotide sequence ID" value="NZ_JAASRN010000002.1"/>
</dbReference>
<dbReference type="GO" id="GO:0016740">
    <property type="term" value="F:transferase activity"/>
    <property type="evidence" value="ECO:0007669"/>
    <property type="project" value="UniProtKB-KW"/>
</dbReference>
<evidence type="ECO:0000256" key="11">
    <source>
        <dbReference type="ARBA" id="ARBA00048179"/>
    </source>
</evidence>
<dbReference type="Pfam" id="PF09084">
    <property type="entry name" value="NMT1"/>
    <property type="match status" value="1"/>
</dbReference>
<evidence type="ECO:0000256" key="1">
    <source>
        <dbReference type="ARBA" id="ARBA00003469"/>
    </source>
</evidence>
<name>A0A846MQZ3_9BACT</name>
<keyword evidence="8" id="KW-0784">Thiamine biosynthesis</keyword>
<dbReference type="Proteomes" id="UP000537126">
    <property type="component" value="Unassembled WGS sequence"/>
</dbReference>
<sequence length="318" mass="36739">MESHCLKIALDSTPSVFHTGMYVALGKGWFNDEELVVRFISPDEDSYYQTPAQKLWKGKVDLAILKPEEFTCLNISEPAHRFIALASLLQNNTQAIGVRKEMGVARLAHLDGKRYAYMGLPYEHRLLRCLIKHDRGKGKYETIETGVAGAWRAFLRRQVDVVRYHTIWEGVDAACRHISLTSFMIDEHHLPYRYTHILCVRDDVWQQKQEAIRAFLRVVAEGYYFATEHPDSAANLLMEGARHPSLNNVRFLYQTQLRALAHYGGKNWGRMDLAYWHDLWNVMLEYKVLLGLDKKVLDHLPFAVEEVVQPVLQKETVA</sequence>
<evidence type="ECO:0000256" key="6">
    <source>
        <dbReference type="ARBA" id="ARBA00022723"/>
    </source>
</evidence>
<dbReference type="Gene3D" id="3.40.190.10">
    <property type="entry name" value="Periplasmic binding protein-like II"/>
    <property type="match status" value="2"/>
</dbReference>
<dbReference type="InterPro" id="IPR015168">
    <property type="entry name" value="SsuA/THI5"/>
</dbReference>
<evidence type="ECO:0000313" key="14">
    <source>
        <dbReference type="Proteomes" id="UP000537126"/>
    </source>
</evidence>
<evidence type="ECO:0000256" key="2">
    <source>
        <dbReference type="ARBA" id="ARBA00004948"/>
    </source>
</evidence>
<evidence type="ECO:0000256" key="9">
    <source>
        <dbReference type="ARBA" id="ARBA00023004"/>
    </source>
</evidence>
<dbReference type="EMBL" id="JAASRN010000002">
    <property type="protein sequence ID" value="NIK73983.1"/>
    <property type="molecule type" value="Genomic_DNA"/>
</dbReference>
<protein>
    <recommendedName>
        <fullName evidence="10">Thiamine pyrimidine synthase</fullName>
    </recommendedName>
</protein>
<keyword evidence="5" id="KW-0808">Transferase</keyword>
<evidence type="ECO:0000256" key="5">
    <source>
        <dbReference type="ARBA" id="ARBA00022679"/>
    </source>
</evidence>
<dbReference type="AlphaFoldDB" id="A0A846MQZ3"/>
<comment type="pathway">
    <text evidence="2">Cofactor biosynthesis; thiamine diphosphate biosynthesis.</text>
</comment>
<evidence type="ECO:0000256" key="3">
    <source>
        <dbReference type="ARBA" id="ARBA00009406"/>
    </source>
</evidence>
<dbReference type="PANTHER" id="PTHR31528:SF1">
    <property type="entry name" value="4-AMINO-5-HYDROXYMETHYL-2-METHYLPYRIMIDINE PHOSPHATE SYNTHASE THI11-RELATED"/>
    <property type="match status" value="1"/>
</dbReference>
<comment type="subunit">
    <text evidence="4">Homodimer.</text>
</comment>
<dbReference type="GO" id="GO:0009228">
    <property type="term" value="P:thiamine biosynthetic process"/>
    <property type="evidence" value="ECO:0007669"/>
    <property type="project" value="UniProtKB-KW"/>
</dbReference>
<comment type="function">
    <text evidence="1">Responsible for the formation of the pyrimidine heterocycle in the thiamine biosynthesis pathway. Catalyzes the formation of hydroxymethylpyrimidine phosphate (HMP-P) from histidine and pyridoxal phosphate (PLP). The protein uses PLP and the active site histidine to form HMP-P, generating an inactive enzyme. The enzyme can only undergo a single turnover, which suggests it is a suicide enzyme.</text>
</comment>
<evidence type="ECO:0000259" key="12">
    <source>
        <dbReference type="Pfam" id="PF09084"/>
    </source>
</evidence>
<evidence type="ECO:0000256" key="8">
    <source>
        <dbReference type="ARBA" id="ARBA00022977"/>
    </source>
</evidence>
<keyword evidence="9" id="KW-0408">Iron</keyword>
<keyword evidence="6" id="KW-0479">Metal-binding</keyword>
<proteinExistence type="inferred from homology"/>
<evidence type="ECO:0000256" key="7">
    <source>
        <dbReference type="ARBA" id="ARBA00022898"/>
    </source>
</evidence>
<reference evidence="13 14" key="1">
    <citation type="submission" date="2020-03" db="EMBL/GenBank/DDBJ databases">
        <title>Genomic Encyclopedia of Type Strains, Phase IV (KMG-IV): sequencing the most valuable type-strain genomes for metagenomic binning, comparative biology and taxonomic classification.</title>
        <authorList>
            <person name="Goeker M."/>
        </authorList>
    </citation>
    <scope>NUCLEOTIDE SEQUENCE [LARGE SCALE GENOMIC DNA]</scope>
    <source>
        <strain evidence="13 14">DSM 5718</strain>
    </source>
</reference>
<keyword evidence="14" id="KW-1185">Reference proteome</keyword>
<dbReference type="SUPFAM" id="SSF53850">
    <property type="entry name" value="Periplasmic binding protein-like II"/>
    <property type="match status" value="1"/>
</dbReference>